<protein>
    <submittedName>
        <fullName evidence="2">Uncharacterized protein</fullName>
    </submittedName>
</protein>
<gene>
    <name evidence="2" type="ordered locus">BURPS1710b_2957</name>
</gene>
<feature type="region of interest" description="Disordered" evidence="1">
    <location>
        <begin position="1"/>
        <end position="38"/>
    </location>
</feature>
<dbReference type="HOGENOM" id="CLU_542568_0_0_4"/>
<dbReference type="EnsemblBacteria" id="ABA47662">
    <property type="protein sequence ID" value="ABA47662"/>
    <property type="gene ID" value="BURPS1710b_2957"/>
</dbReference>
<dbReference type="EMBL" id="CP000124">
    <property type="protein sequence ID" value="ABA47662.1"/>
    <property type="molecule type" value="Genomic_DNA"/>
</dbReference>
<sequence>MAEPAGEQRIERADAPEEREADKHRRGDDDLEHREPRALDRVVGGALVRGERDRFAELRGHAGAMRGDEADLPRREPQLGARHRDDRDGEEQGEGIGGHRRRWWVSMRELYVLADPARLLFAGPPGGARAVRSFPRIAHDRYLRRGRPARARSQRTEPRLARHGNDGPGPGHRPHHRDRRRRHQFDPRHRGRGAGARDPSERRDACEDGRLEQEHPWPLGPHRPRARVERHRGGRRRADRGVSRRARAARQVADVRKFDLPGPPLHGALDARARTLLSLPQPRREHAQGAVPALAARDLQGFPEARDAYRARRYPRVDRRAQVLPRAFSDSGRAGGRDRVSGRRAPRGLARSGAHACVCPRRHAVRRRGGRRRAAQTRRFAREARRDAGRGRRGACRRPGVPASAARPFLRFPLECGHRRDSRRGHARRAPRHLGARTALFGRNATHTAGFVCAYGPPIRSMQYGTAAKMPGTSTLPSAPRSPSSVSLIDFGWPGRFTISAA</sequence>
<feature type="region of interest" description="Disordered" evidence="1">
    <location>
        <begin position="327"/>
        <end position="347"/>
    </location>
</feature>
<proteinExistence type="predicted"/>
<feature type="region of interest" description="Disordered" evidence="1">
    <location>
        <begin position="142"/>
        <end position="248"/>
    </location>
</feature>
<accession>Q3JQ17</accession>
<evidence type="ECO:0000256" key="1">
    <source>
        <dbReference type="SAM" id="MobiDB-lite"/>
    </source>
</evidence>
<feature type="compositionally biased region" description="Basic and acidic residues" evidence="1">
    <location>
        <begin position="60"/>
        <end position="87"/>
    </location>
</feature>
<feature type="compositionally biased region" description="Basic residues" evidence="1">
    <location>
        <begin position="144"/>
        <end position="153"/>
    </location>
</feature>
<dbReference type="AlphaFoldDB" id="Q3JQ17"/>
<organism evidence="2 3">
    <name type="scientific">Burkholderia pseudomallei (strain 1710b)</name>
    <dbReference type="NCBI Taxonomy" id="320372"/>
    <lineage>
        <taxon>Bacteria</taxon>
        <taxon>Pseudomonadati</taxon>
        <taxon>Pseudomonadota</taxon>
        <taxon>Betaproteobacteria</taxon>
        <taxon>Burkholderiales</taxon>
        <taxon>Burkholderiaceae</taxon>
        <taxon>Burkholderia</taxon>
        <taxon>pseudomallei group</taxon>
    </lineage>
</organism>
<dbReference type="KEGG" id="bpm:BURPS1710b_2957"/>
<dbReference type="Proteomes" id="UP000002700">
    <property type="component" value="Chromosome I"/>
</dbReference>
<feature type="compositionally biased region" description="Basic residues" evidence="1">
    <location>
        <begin position="172"/>
        <end position="183"/>
    </location>
</feature>
<feature type="compositionally biased region" description="Basic and acidic residues" evidence="1">
    <location>
        <begin position="380"/>
        <end position="390"/>
    </location>
</feature>
<feature type="region of interest" description="Disordered" evidence="1">
    <location>
        <begin position="60"/>
        <end position="97"/>
    </location>
</feature>
<feature type="compositionally biased region" description="Basic residues" evidence="1">
    <location>
        <begin position="222"/>
        <end position="248"/>
    </location>
</feature>
<feature type="compositionally biased region" description="Basic and acidic residues" evidence="1">
    <location>
        <begin position="154"/>
        <end position="165"/>
    </location>
</feature>
<name>Q3JQ17_BURP1</name>
<evidence type="ECO:0000313" key="3">
    <source>
        <dbReference type="Proteomes" id="UP000002700"/>
    </source>
</evidence>
<feature type="compositionally biased region" description="Basic residues" evidence="1">
    <location>
        <begin position="367"/>
        <end position="376"/>
    </location>
</feature>
<reference evidence="2 3" key="1">
    <citation type="submission" date="2005-09" db="EMBL/GenBank/DDBJ databases">
        <authorList>
            <person name="Woods D.E."/>
            <person name="Nierman W.C."/>
        </authorList>
    </citation>
    <scope>NUCLEOTIDE SEQUENCE [LARGE SCALE GENOMIC DNA]</scope>
    <source>
        <strain evidence="2 3">1710b</strain>
    </source>
</reference>
<feature type="region of interest" description="Disordered" evidence="1">
    <location>
        <begin position="367"/>
        <end position="402"/>
    </location>
</feature>
<feature type="compositionally biased region" description="Basic and acidic residues" evidence="1">
    <location>
        <begin position="198"/>
        <end position="215"/>
    </location>
</feature>
<evidence type="ECO:0000313" key="2">
    <source>
        <dbReference type="EMBL" id="ABA47662.1"/>
    </source>
</evidence>